<proteinExistence type="predicted"/>
<dbReference type="EMBL" id="JAARZO010000001">
    <property type="protein sequence ID" value="MBC2286651.1"/>
    <property type="molecule type" value="Genomic_DNA"/>
</dbReference>
<name>A0A7X0ZGB0_9LIST</name>
<dbReference type="Proteomes" id="UP000558070">
    <property type="component" value="Unassembled WGS sequence"/>
</dbReference>
<reference evidence="3 4" key="1">
    <citation type="submission" date="2020-03" db="EMBL/GenBank/DDBJ databases">
        <title>Soil Listeria distribution.</title>
        <authorList>
            <person name="Liao J."/>
            <person name="Wiedmann M."/>
        </authorList>
    </citation>
    <scope>NUCLEOTIDE SEQUENCE [LARGE SCALE GENOMIC DNA]</scope>
    <source>
        <strain evidence="2 4">FSL L7-0072</strain>
        <strain evidence="1 3">FSL L7-1699</strain>
    </source>
</reference>
<evidence type="ECO:0000313" key="1">
    <source>
        <dbReference type="EMBL" id="MBC1374393.1"/>
    </source>
</evidence>
<gene>
    <name evidence="1" type="ORF">HB839_02495</name>
    <name evidence="2" type="ORF">HCB47_03235</name>
</gene>
<dbReference type="Proteomes" id="UP000518829">
    <property type="component" value="Unassembled WGS sequence"/>
</dbReference>
<evidence type="ECO:0000313" key="3">
    <source>
        <dbReference type="Proteomes" id="UP000518829"/>
    </source>
</evidence>
<comment type="caution">
    <text evidence="2">The sequence shown here is derived from an EMBL/GenBank/DDBJ whole genome shotgun (WGS) entry which is preliminary data.</text>
</comment>
<sequence>MSDKYLDNEEKYLELETYWTNLFVSIANNSKEDWVFPYYNTEFSNGKKIMDANPIFSAASTKSNKILKIILVSLDELAGVNTWINDRNELVVVCSMSDKNVGKVRLIISEWLNEGNLQS</sequence>
<dbReference type="RefSeq" id="WP_185318585.1">
    <property type="nucleotide sequence ID" value="NZ_JAARPH010000001.1"/>
</dbReference>
<protein>
    <submittedName>
        <fullName evidence="2">Uncharacterized protein</fullName>
    </submittedName>
</protein>
<organism evidence="2 4">
    <name type="scientific">Listeria farberi</name>
    <dbReference type="NCBI Taxonomy" id="2713500"/>
    <lineage>
        <taxon>Bacteria</taxon>
        <taxon>Bacillati</taxon>
        <taxon>Bacillota</taxon>
        <taxon>Bacilli</taxon>
        <taxon>Bacillales</taxon>
        <taxon>Listeriaceae</taxon>
        <taxon>Listeria</taxon>
    </lineage>
</organism>
<dbReference type="AlphaFoldDB" id="A0A7X0ZGB0"/>
<accession>A0A7X0ZGB0</accession>
<evidence type="ECO:0000313" key="4">
    <source>
        <dbReference type="Proteomes" id="UP000558070"/>
    </source>
</evidence>
<keyword evidence="3" id="KW-1185">Reference proteome</keyword>
<evidence type="ECO:0000313" key="2">
    <source>
        <dbReference type="EMBL" id="MBC2286651.1"/>
    </source>
</evidence>
<dbReference type="EMBL" id="JAARPH010000001">
    <property type="protein sequence ID" value="MBC1374393.1"/>
    <property type="molecule type" value="Genomic_DNA"/>
</dbReference>